<dbReference type="PANTHER" id="PTHR31001:SF87">
    <property type="entry name" value="COL-21"/>
    <property type="match status" value="1"/>
</dbReference>
<evidence type="ECO:0000256" key="1">
    <source>
        <dbReference type="ARBA" id="ARBA00004123"/>
    </source>
</evidence>
<sequence length="56" mass="6512">MRTPASGRQQALKRKRVVTSCSECYRRKQRCDRKSPCNNCLARNIPNKCIFNTLLP</sequence>
<dbReference type="STRING" id="1042311.A0A2T3YSY6"/>
<reference evidence="4 5" key="1">
    <citation type="submission" date="2016-07" db="EMBL/GenBank/DDBJ databases">
        <title>Multiple horizontal gene transfer events from other fungi enriched the ability of initially mycotrophic Trichoderma (Ascomycota) to feed on dead plant biomass.</title>
        <authorList>
            <consortium name="DOE Joint Genome Institute"/>
            <person name="Aerts A."/>
            <person name="Atanasova L."/>
            <person name="Chenthamara K."/>
            <person name="Zhang J."/>
            <person name="Grujic M."/>
            <person name="Henrissat B."/>
            <person name="Kuo A."/>
            <person name="Salamov A."/>
            <person name="Lipzen A."/>
            <person name="Labutti K."/>
            <person name="Barry K."/>
            <person name="Miao Y."/>
            <person name="Rahimi M.J."/>
            <person name="Shen Q."/>
            <person name="Grigoriev I.V."/>
            <person name="Kubicek C.P."/>
            <person name="Druzhinina I.S."/>
        </authorList>
    </citation>
    <scope>NUCLEOTIDE SEQUENCE [LARGE SCALE GENOMIC DNA]</scope>
    <source>
        <strain evidence="4 5">CBS 433.97</strain>
    </source>
</reference>
<comment type="subcellular location">
    <subcellularLocation>
        <location evidence="1">Nucleus</location>
    </subcellularLocation>
</comment>
<dbReference type="Proteomes" id="UP000240493">
    <property type="component" value="Unassembled WGS sequence"/>
</dbReference>
<evidence type="ECO:0000259" key="3">
    <source>
        <dbReference type="PROSITE" id="PS50048"/>
    </source>
</evidence>
<keyword evidence="2" id="KW-0539">Nucleus</keyword>
<dbReference type="InterPro" id="IPR050613">
    <property type="entry name" value="Sec_Metabolite_Reg"/>
</dbReference>
<dbReference type="EMBL" id="KZ679273">
    <property type="protein sequence ID" value="PTB35693.1"/>
    <property type="molecule type" value="Genomic_DNA"/>
</dbReference>
<evidence type="ECO:0000256" key="2">
    <source>
        <dbReference type="ARBA" id="ARBA00023242"/>
    </source>
</evidence>
<keyword evidence="5" id="KW-1185">Reference proteome</keyword>
<accession>A0A2T3YSY6</accession>
<feature type="domain" description="Zn(2)-C6 fungal-type" evidence="3">
    <location>
        <begin position="20"/>
        <end position="51"/>
    </location>
</feature>
<dbReference type="GO" id="GO:0008270">
    <property type="term" value="F:zinc ion binding"/>
    <property type="evidence" value="ECO:0007669"/>
    <property type="project" value="InterPro"/>
</dbReference>
<dbReference type="Gene3D" id="4.10.240.10">
    <property type="entry name" value="Zn(2)-C6 fungal-type DNA-binding domain"/>
    <property type="match status" value="1"/>
</dbReference>
<dbReference type="GO" id="GO:0005634">
    <property type="term" value="C:nucleus"/>
    <property type="evidence" value="ECO:0007669"/>
    <property type="project" value="UniProtKB-SubCell"/>
</dbReference>
<dbReference type="PANTHER" id="PTHR31001">
    <property type="entry name" value="UNCHARACTERIZED TRANSCRIPTIONAL REGULATORY PROTEIN"/>
    <property type="match status" value="1"/>
</dbReference>
<dbReference type="SUPFAM" id="SSF57701">
    <property type="entry name" value="Zn2/Cys6 DNA-binding domain"/>
    <property type="match status" value="1"/>
</dbReference>
<name>A0A2T3YSY6_TRIA4</name>
<dbReference type="PROSITE" id="PS50048">
    <property type="entry name" value="ZN2_CY6_FUNGAL_2"/>
    <property type="match status" value="1"/>
</dbReference>
<dbReference type="OrthoDB" id="5344325at2759"/>
<dbReference type="InterPro" id="IPR001138">
    <property type="entry name" value="Zn2Cys6_DnaBD"/>
</dbReference>
<dbReference type="GO" id="GO:0000981">
    <property type="term" value="F:DNA-binding transcription factor activity, RNA polymerase II-specific"/>
    <property type="evidence" value="ECO:0007669"/>
    <property type="project" value="InterPro"/>
</dbReference>
<gene>
    <name evidence="4" type="ORF">M441DRAFT_292479</name>
</gene>
<protein>
    <recommendedName>
        <fullName evidence="3">Zn(2)-C6 fungal-type domain-containing protein</fullName>
    </recommendedName>
</protein>
<dbReference type="InterPro" id="IPR036864">
    <property type="entry name" value="Zn2-C6_fun-type_DNA-bd_sf"/>
</dbReference>
<organism evidence="4 5">
    <name type="scientific">Trichoderma asperellum (strain ATCC 204424 / CBS 433.97 / NBRC 101777)</name>
    <dbReference type="NCBI Taxonomy" id="1042311"/>
    <lineage>
        <taxon>Eukaryota</taxon>
        <taxon>Fungi</taxon>
        <taxon>Dikarya</taxon>
        <taxon>Ascomycota</taxon>
        <taxon>Pezizomycotina</taxon>
        <taxon>Sordariomycetes</taxon>
        <taxon>Hypocreomycetidae</taxon>
        <taxon>Hypocreales</taxon>
        <taxon>Hypocreaceae</taxon>
        <taxon>Trichoderma</taxon>
    </lineage>
</organism>
<proteinExistence type="predicted"/>
<dbReference type="Pfam" id="PF00172">
    <property type="entry name" value="Zn_clus"/>
    <property type="match status" value="1"/>
</dbReference>
<evidence type="ECO:0000313" key="5">
    <source>
        <dbReference type="Proteomes" id="UP000240493"/>
    </source>
</evidence>
<dbReference type="AlphaFoldDB" id="A0A2T3YSY6"/>
<evidence type="ECO:0000313" key="4">
    <source>
        <dbReference type="EMBL" id="PTB35693.1"/>
    </source>
</evidence>